<keyword evidence="2" id="KW-1185">Reference proteome</keyword>
<gene>
    <name evidence="1" type="ORF">TNIN_180481</name>
</gene>
<proteinExistence type="predicted"/>
<dbReference type="Proteomes" id="UP000886998">
    <property type="component" value="Unassembled WGS sequence"/>
</dbReference>
<reference evidence="1" key="1">
    <citation type="submission" date="2020-08" db="EMBL/GenBank/DDBJ databases">
        <title>Multicomponent nature underlies the extraordinary mechanical properties of spider dragline silk.</title>
        <authorList>
            <person name="Kono N."/>
            <person name="Nakamura H."/>
            <person name="Mori M."/>
            <person name="Yoshida Y."/>
            <person name="Ohtoshi R."/>
            <person name="Malay A.D."/>
            <person name="Moran D.A.P."/>
            <person name="Tomita M."/>
            <person name="Numata K."/>
            <person name="Arakawa K."/>
        </authorList>
    </citation>
    <scope>NUCLEOTIDE SEQUENCE</scope>
</reference>
<organism evidence="1 2">
    <name type="scientific">Trichonephila inaurata madagascariensis</name>
    <dbReference type="NCBI Taxonomy" id="2747483"/>
    <lineage>
        <taxon>Eukaryota</taxon>
        <taxon>Metazoa</taxon>
        <taxon>Ecdysozoa</taxon>
        <taxon>Arthropoda</taxon>
        <taxon>Chelicerata</taxon>
        <taxon>Arachnida</taxon>
        <taxon>Araneae</taxon>
        <taxon>Araneomorphae</taxon>
        <taxon>Entelegynae</taxon>
        <taxon>Araneoidea</taxon>
        <taxon>Nephilidae</taxon>
        <taxon>Trichonephila</taxon>
        <taxon>Trichonephila inaurata</taxon>
    </lineage>
</organism>
<comment type="caution">
    <text evidence="1">The sequence shown here is derived from an EMBL/GenBank/DDBJ whole genome shotgun (WGS) entry which is preliminary data.</text>
</comment>
<evidence type="ECO:0000313" key="1">
    <source>
        <dbReference type="EMBL" id="GFY78545.1"/>
    </source>
</evidence>
<evidence type="ECO:0000313" key="2">
    <source>
        <dbReference type="Proteomes" id="UP000886998"/>
    </source>
</evidence>
<dbReference type="EMBL" id="BMAV01023067">
    <property type="protein sequence ID" value="GFY78545.1"/>
    <property type="molecule type" value="Genomic_DNA"/>
</dbReference>
<name>A0A8X7CTK0_9ARAC</name>
<protein>
    <submittedName>
        <fullName evidence="1">Uncharacterized protein</fullName>
    </submittedName>
</protein>
<accession>A0A8X7CTK0</accession>
<dbReference type="AlphaFoldDB" id="A0A8X7CTK0"/>
<sequence>MDIQSFETFRFSRKRKLQVQWTQFSRPRHSMVFQMIGAVSRWTLRTLQVRKVPKCILAPPVVSWRTRKAGNGILPRPRGGGCSSPFFRRGSTLRRRLESKVVALHSSRRSCLSACGNLATTSCRCRAAVGDRHCFSVEVLHYCPVASWCTRKEQRQKKSTFP</sequence>